<keyword evidence="3" id="KW-1185">Reference proteome</keyword>
<dbReference type="RefSeq" id="WP_191772201.1">
    <property type="nucleotide sequence ID" value="NZ_JACYFU010000001.1"/>
</dbReference>
<dbReference type="InterPro" id="IPR000182">
    <property type="entry name" value="GNAT_dom"/>
</dbReference>
<dbReference type="CDD" id="cd04301">
    <property type="entry name" value="NAT_SF"/>
    <property type="match status" value="1"/>
</dbReference>
<protein>
    <submittedName>
        <fullName evidence="2">GNAT family N-acetyltransferase</fullName>
    </submittedName>
</protein>
<proteinExistence type="predicted"/>
<dbReference type="SUPFAM" id="SSF55729">
    <property type="entry name" value="Acyl-CoA N-acyltransferases (Nat)"/>
    <property type="match status" value="1"/>
</dbReference>
<dbReference type="InterPro" id="IPR016181">
    <property type="entry name" value="Acyl_CoA_acyltransferase"/>
</dbReference>
<dbReference type="Gene3D" id="3.40.630.30">
    <property type="match status" value="1"/>
</dbReference>
<dbReference type="EMBL" id="JACYFU010000001">
    <property type="protein sequence ID" value="MBD8064082.1"/>
    <property type="molecule type" value="Genomic_DNA"/>
</dbReference>
<evidence type="ECO:0000313" key="2">
    <source>
        <dbReference type="EMBL" id="MBD8064082.1"/>
    </source>
</evidence>
<name>A0A927IRS1_9HYPH</name>
<gene>
    <name evidence="2" type="ORF">IC608_01150</name>
</gene>
<accession>A0A927IRS1</accession>
<evidence type="ECO:0000313" key="3">
    <source>
        <dbReference type="Proteomes" id="UP000654108"/>
    </source>
</evidence>
<organism evidence="2 3">
    <name type="scientific">Devosia oryzisoli</name>
    <dbReference type="NCBI Taxonomy" id="2774138"/>
    <lineage>
        <taxon>Bacteria</taxon>
        <taxon>Pseudomonadati</taxon>
        <taxon>Pseudomonadota</taxon>
        <taxon>Alphaproteobacteria</taxon>
        <taxon>Hyphomicrobiales</taxon>
        <taxon>Devosiaceae</taxon>
        <taxon>Devosia</taxon>
    </lineage>
</organism>
<dbReference type="AlphaFoldDB" id="A0A927IRS1"/>
<evidence type="ECO:0000259" key="1">
    <source>
        <dbReference type="PROSITE" id="PS51186"/>
    </source>
</evidence>
<reference evidence="2" key="1">
    <citation type="submission" date="2020-09" db="EMBL/GenBank/DDBJ databases">
        <title>Genome seq and assembly of Devosia sp.</title>
        <authorList>
            <person name="Chhetri G."/>
        </authorList>
    </citation>
    <scope>NUCLEOTIDE SEQUENCE</scope>
    <source>
        <strain evidence="2">PTR5</strain>
    </source>
</reference>
<dbReference type="PROSITE" id="PS51186">
    <property type="entry name" value="GNAT"/>
    <property type="match status" value="1"/>
</dbReference>
<dbReference type="Pfam" id="PF00583">
    <property type="entry name" value="Acetyltransf_1"/>
    <property type="match status" value="1"/>
</dbReference>
<dbReference type="GO" id="GO:0016747">
    <property type="term" value="F:acyltransferase activity, transferring groups other than amino-acyl groups"/>
    <property type="evidence" value="ECO:0007669"/>
    <property type="project" value="InterPro"/>
</dbReference>
<sequence>MISPTPIPGNDPKFLAALTEAKLPTDDVGEPDRSFFRFEQDGRLLGFGGFELYREDALLRSVVVPQESRGTGAGRTVAEGMLREISNAGGTRAYLLTTTAADFFKHLGFEVIDREDAPSAILRTRQASSICSSAPMLFRAI</sequence>
<feature type="domain" description="N-acetyltransferase" evidence="1">
    <location>
        <begin position="1"/>
        <end position="128"/>
    </location>
</feature>
<dbReference type="Proteomes" id="UP000654108">
    <property type="component" value="Unassembled WGS sequence"/>
</dbReference>
<comment type="caution">
    <text evidence="2">The sequence shown here is derived from an EMBL/GenBank/DDBJ whole genome shotgun (WGS) entry which is preliminary data.</text>
</comment>
<dbReference type="NCBIfam" id="NF040501">
    <property type="entry name" value="resist_ArsN2"/>
    <property type="match status" value="1"/>
</dbReference>